<keyword evidence="1" id="KW-0175">Coiled coil</keyword>
<dbReference type="InterPro" id="IPR057251">
    <property type="entry name" value="FP_C"/>
</dbReference>
<dbReference type="Gene3D" id="3.30.70.1820">
    <property type="entry name" value="L1 transposable element, RRM domain"/>
    <property type="match status" value="1"/>
</dbReference>
<evidence type="ECO:0000313" key="5">
    <source>
        <dbReference type="Proteomes" id="UP000653454"/>
    </source>
</evidence>
<protein>
    <submittedName>
        <fullName evidence="4">(diamondback moth) hypothetical protein</fullName>
    </submittedName>
</protein>
<keyword evidence="5" id="KW-1185">Reference proteome</keyword>
<dbReference type="Proteomes" id="UP000653454">
    <property type="component" value="Unassembled WGS sequence"/>
</dbReference>
<dbReference type="EMBL" id="CAJHNJ030000007">
    <property type="protein sequence ID" value="CAG9102864.1"/>
    <property type="molecule type" value="Genomic_DNA"/>
</dbReference>
<name>A0A8S4DQ80_PLUXY</name>
<feature type="region of interest" description="Disordered" evidence="2">
    <location>
        <begin position="61"/>
        <end position="96"/>
    </location>
</feature>
<gene>
    <name evidence="4" type="ORF">PLXY2_LOCUS2795</name>
</gene>
<reference evidence="4" key="1">
    <citation type="submission" date="2020-11" db="EMBL/GenBank/DDBJ databases">
        <authorList>
            <person name="Whiteford S."/>
        </authorList>
    </citation>
    <scope>NUCLEOTIDE SEQUENCE</scope>
</reference>
<evidence type="ECO:0000313" key="4">
    <source>
        <dbReference type="EMBL" id="CAG9102864.1"/>
    </source>
</evidence>
<evidence type="ECO:0000256" key="2">
    <source>
        <dbReference type="SAM" id="MobiDB-lite"/>
    </source>
</evidence>
<dbReference type="AlphaFoldDB" id="A0A8S4DQ80"/>
<sequence length="347" mass="39247">MKCSGCQTESKDLNYYTCSNSSCKDVYCSTCSKTPTMSTSRQKLWVCPSCCAKTKKGGDNTNTPIRGSNESSNLNVAPRNKPIAPPSQKNEENSGNELKELTGEVRRLTQLISSLKDKLDEATQSLSKCHVRLEELASSMVAADDRIRKLEIRDLELSELKSSVVLLNQQLNSQAQNHLKNEIEISGLPENTNENLNHTVLLISKKIGVELQDREIDWVTRVGPRRLPLSGENKSNFPRPVVVRLLRRSLRDQMIKAAKSRKNLNSSDFDIQGATLKVFLNERLTKENRLLFREARILSKEKNYAYCWINQGNIYVRQKEGKPAQHILCHEDLERVFGDINSKSANP</sequence>
<evidence type="ECO:0000256" key="1">
    <source>
        <dbReference type="SAM" id="Coils"/>
    </source>
</evidence>
<evidence type="ECO:0000259" key="3">
    <source>
        <dbReference type="Pfam" id="PF25298"/>
    </source>
</evidence>
<proteinExistence type="predicted"/>
<feature type="coiled-coil region" evidence="1">
    <location>
        <begin position="98"/>
        <end position="153"/>
    </location>
</feature>
<organism evidence="4 5">
    <name type="scientific">Plutella xylostella</name>
    <name type="common">Diamondback moth</name>
    <name type="synonym">Plutella maculipennis</name>
    <dbReference type="NCBI Taxonomy" id="51655"/>
    <lineage>
        <taxon>Eukaryota</taxon>
        <taxon>Metazoa</taxon>
        <taxon>Ecdysozoa</taxon>
        <taxon>Arthropoda</taxon>
        <taxon>Hexapoda</taxon>
        <taxon>Insecta</taxon>
        <taxon>Pterygota</taxon>
        <taxon>Neoptera</taxon>
        <taxon>Endopterygota</taxon>
        <taxon>Lepidoptera</taxon>
        <taxon>Glossata</taxon>
        <taxon>Ditrysia</taxon>
        <taxon>Yponomeutoidea</taxon>
        <taxon>Plutellidae</taxon>
        <taxon>Plutella</taxon>
    </lineage>
</organism>
<dbReference type="Pfam" id="PF25298">
    <property type="entry name" value="Baculo_FP_2nd"/>
    <property type="match status" value="1"/>
</dbReference>
<accession>A0A8S4DQ80</accession>
<feature type="compositionally biased region" description="Polar residues" evidence="2">
    <location>
        <begin position="61"/>
        <end position="75"/>
    </location>
</feature>
<comment type="caution">
    <text evidence="4">The sequence shown here is derived from an EMBL/GenBank/DDBJ whole genome shotgun (WGS) entry which is preliminary data.</text>
</comment>
<feature type="domain" description="FP protein C-terminal" evidence="3">
    <location>
        <begin position="285"/>
        <end position="336"/>
    </location>
</feature>